<accession>A0A1L9MRK6</accession>
<feature type="region of interest" description="Disordered" evidence="1">
    <location>
        <begin position="95"/>
        <end position="155"/>
    </location>
</feature>
<feature type="compositionally biased region" description="Basic and acidic residues" evidence="1">
    <location>
        <begin position="138"/>
        <end position="150"/>
    </location>
</feature>
<dbReference type="AlphaFoldDB" id="A0A1L9MRK6"/>
<dbReference type="EMBL" id="KV878208">
    <property type="protein sequence ID" value="OJI79679.1"/>
    <property type="molecule type" value="Genomic_DNA"/>
</dbReference>
<name>A0A1L9MRK6_ASPTC</name>
<proteinExistence type="predicted"/>
<evidence type="ECO:0000313" key="3">
    <source>
        <dbReference type="Proteomes" id="UP000184304"/>
    </source>
</evidence>
<keyword evidence="3" id="KW-1185">Reference proteome</keyword>
<sequence length="199" mass="22589">MYRETDIIPETKKSEKDFNLSENKSFITSDNKKKNHEKNMYTIYGGSINKLWIPHCLPAPDIHGIRSRSPIHSGDNPGHRSKAGLKAHDQIPQLLRQPNLRRHPWSISPPHRTKRSPRPYIRTVPPNTANLGNTQPENCKKSDIAPRKDPNSNMPQRVRIEYAATSRPADSSQWTLTARFNSEGEPNAEEVTGGCFNGY</sequence>
<gene>
    <name evidence="2" type="ORF">ASPTUDRAFT_938944</name>
</gene>
<evidence type="ECO:0000256" key="1">
    <source>
        <dbReference type="SAM" id="MobiDB-lite"/>
    </source>
</evidence>
<dbReference type="VEuPathDB" id="FungiDB:ASPTUDRAFT_938944"/>
<dbReference type="Proteomes" id="UP000184304">
    <property type="component" value="Unassembled WGS sequence"/>
</dbReference>
<reference evidence="3" key="1">
    <citation type="journal article" date="2017" name="Genome Biol.">
        <title>Comparative genomics reveals high biological diversity and specific adaptations in the industrially and medically important fungal genus Aspergillus.</title>
        <authorList>
            <person name="de Vries R.P."/>
            <person name="Riley R."/>
            <person name="Wiebenga A."/>
            <person name="Aguilar-Osorio G."/>
            <person name="Amillis S."/>
            <person name="Uchima C.A."/>
            <person name="Anderluh G."/>
            <person name="Asadollahi M."/>
            <person name="Askin M."/>
            <person name="Barry K."/>
            <person name="Battaglia E."/>
            <person name="Bayram O."/>
            <person name="Benocci T."/>
            <person name="Braus-Stromeyer S.A."/>
            <person name="Caldana C."/>
            <person name="Canovas D."/>
            <person name="Cerqueira G.C."/>
            <person name="Chen F."/>
            <person name="Chen W."/>
            <person name="Choi C."/>
            <person name="Clum A."/>
            <person name="Dos Santos R.A."/>
            <person name="Damasio A.R."/>
            <person name="Diallinas G."/>
            <person name="Emri T."/>
            <person name="Fekete E."/>
            <person name="Flipphi M."/>
            <person name="Freyberg S."/>
            <person name="Gallo A."/>
            <person name="Gournas C."/>
            <person name="Habgood R."/>
            <person name="Hainaut M."/>
            <person name="Harispe M.L."/>
            <person name="Henrissat B."/>
            <person name="Hilden K.S."/>
            <person name="Hope R."/>
            <person name="Hossain A."/>
            <person name="Karabika E."/>
            <person name="Karaffa L."/>
            <person name="Karanyi Z."/>
            <person name="Krasevec N."/>
            <person name="Kuo A."/>
            <person name="Kusch H."/>
            <person name="LaButti K."/>
            <person name="Lagendijk E.L."/>
            <person name="Lapidus A."/>
            <person name="Levasseur A."/>
            <person name="Lindquist E."/>
            <person name="Lipzen A."/>
            <person name="Logrieco A.F."/>
            <person name="MacCabe A."/>
            <person name="Maekelae M.R."/>
            <person name="Malavazi I."/>
            <person name="Melin P."/>
            <person name="Meyer V."/>
            <person name="Mielnichuk N."/>
            <person name="Miskei M."/>
            <person name="Molnar A.P."/>
            <person name="Mule G."/>
            <person name="Ngan C.Y."/>
            <person name="Orejas M."/>
            <person name="Orosz E."/>
            <person name="Ouedraogo J.P."/>
            <person name="Overkamp K.M."/>
            <person name="Park H.-S."/>
            <person name="Perrone G."/>
            <person name="Piumi F."/>
            <person name="Punt P.J."/>
            <person name="Ram A.F."/>
            <person name="Ramon A."/>
            <person name="Rauscher S."/>
            <person name="Record E."/>
            <person name="Riano-Pachon D.M."/>
            <person name="Robert V."/>
            <person name="Roehrig J."/>
            <person name="Ruller R."/>
            <person name="Salamov A."/>
            <person name="Salih N.S."/>
            <person name="Samson R.A."/>
            <person name="Sandor E."/>
            <person name="Sanguinetti M."/>
            <person name="Schuetze T."/>
            <person name="Sepcic K."/>
            <person name="Shelest E."/>
            <person name="Sherlock G."/>
            <person name="Sophianopoulou V."/>
            <person name="Squina F.M."/>
            <person name="Sun H."/>
            <person name="Susca A."/>
            <person name="Todd R.B."/>
            <person name="Tsang A."/>
            <person name="Unkles S.E."/>
            <person name="van de Wiele N."/>
            <person name="van Rossen-Uffink D."/>
            <person name="Oliveira J.V."/>
            <person name="Vesth T.C."/>
            <person name="Visser J."/>
            <person name="Yu J.-H."/>
            <person name="Zhou M."/>
            <person name="Andersen M.R."/>
            <person name="Archer D.B."/>
            <person name="Baker S.E."/>
            <person name="Benoit I."/>
            <person name="Brakhage A.A."/>
            <person name="Braus G.H."/>
            <person name="Fischer R."/>
            <person name="Frisvad J.C."/>
            <person name="Goldman G.H."/>
            <person name="Houbraken J."/>
            <person name="Oakley B."/>
            <person name="Pocsi I."/>
            <person name="Scazzocchio C."/>
            <person name="Seiboth B."/>
            <person name="vanKuyk P.A."/>
            <person name="Wortman J."/>
            <person name="Dyer P.S."/>
            <person name="Grigoriev I.V."/>
        </authorList>
    </citation>
    <scope>NUCLEOTIDE SEQUENCE [LARGE SCALE GENOMIC DNA]</scope>
    <source>
        <strain evidence="3">CBS 134.48</strain>
    </source>
</reference>
<protein>
    <submittedName>
        <fullName evidence="2">Uncharacterized protein</fullName>
    </submittedName>
</protein>
<feature type="compositionally biased region" description="Polar residues" evidence="1">
    <location>
        <begin position="125"/>
        <end position="137"/>
    </location>
</feature>
<organism evidence="2 3">
    <name type="scientific">Aspergillus tubingensis (strain CBS 134.48)</name>
    <dbReference type="NCBI Taxonomy" id="767770"/>
    <lineage>
        <taxon>Eukaryota</taxon>
        <taxon>Fungi</taxon>
        <taxon>Dikarya</taxon>
        <taxon>Ascomycota</taxon>
        <taxon>Pezizomycotina</taxon>
        <taxon>Eurotiomycetes</taxon>
        <taxon>Eurotiomycetidae</taxon>
        <taxon>Eurotiales</taxon>
        <taxon>Aspergillaceae</taxon>
        <taxon>Aspergillus</taxon>
        <taxon>Aspergillus subgen. Circumdati</taxon>
    </lineage>
</organism>
<evidence type="ECO:0000313" key="2">
    <source>
        <dbReference type="EMBL" id="OJI79679.1"/>
    </source>
</evidence>